<evidence type="ECO:0000313" key="2">
    <source>
        <dbReference type="Proteomes" id="UP000784294"/>
    </source>
</evidence>
<evidence type="ECO:0000313" key="1">
    <source>
        <dbReference type="EMBL" id="VEL08670.1"/>
    </source>
</evidence>
<gene>
    <name evidence="1" type="ORF">PXEA_LOCUS2110</name>
</gene>
<name>A0A448WD21_9PLAT</name>
<dbReference type="Proteomes" id="UP000784294">
    <property type="component" value="Unassembled WGS sequence"/>
</dbReference>
<proteinExistence type="predicted"/>
<reference evidence="1" key="1">
    <citation type="submission" date="2018-11" db="EMBL/GenBank/DDBJ databases">
        <authorList>
            <consortium name="Pathogen Informatics"/>
        </authorList>
    </citation>
    <scope>NUCLEOTIDE SEQUENCE</scope>
</reference>
<dbReference type="AlphaFoldDB" id="A0A448WD21"/>
<comment type="caution">
    <text evidence="1">The sequence shown here is derived from an EMBL/GenBank/DDBJ whole genome shotgun (WGS) entry which is preliminary data.</text>
</comment>
<sequence>MHANCEDVRRKAWHHVSASRRRLLPRQQVLLVSCKHEETAATARRDQSSLRDLVAQETSRWHRRPRLKRVEMEKSLTGLELICLHVV</sequence>
<organism evidence="1 2">
    <name type="scientific">Protopolystoma xenopodis</name>
    <dbReference type="NCBI Taxonomy" id="117903"/>
    <lineage>
        <taxon>Eukaryota</taxon>
        <taxon>Metazoa</taxon>
        <taxon>Spiralia</taxon>
        <taxon>Lophotrochozoa</taxon>
        <taxon>Platyhelminthes</taxon>
        <taxon>Monogenea</taxon>
        <taxon>Polyopisthocotylea</taxon>
        <taxon>Polystomatidea</taxon>
        <taxon>Polystomatidae</taxon>
        <taxon>Protopolystoma</taxon>
    </lineage>
</organism>
<dbReference type="EMBL" id="CAAALY010004470">
    <property type="protein sequence ID" value="VEL08670.1"/>
    <property type="molecule type" value="Genomic_DNA"/>
</dbReference>
<keyword evidence="2" id="KW-1185">Reference proteome</keyword>
<accession>A0A448WD21</accession>
<protein>
    <submittedName>
        <fullName evidence="1">Uncharacterized protein</fullName>
    </submittedName>
</protein>